<accession>A0A1Q8Q5L2</accession>
<feature type="transmembrane region" description="Helical" evidence="4">
    <location>
        <begin position="12"/>
        <end position="33"/>
    </location>
</feature>
<protein>
    <recommendedName>
        <fullName evidence="5">HAMP domain-containing protein</fullName>
    </recommendedName>
</protein>
<dbReference type="PROSITE" id="PS50885">
    <property type="entry name" value="HAMP"/>
    <property type="match status" value="1"/>
</dbReference>
<dbReference type="SUPFAM" id="SSF58104">
    <property type="entry name" value="Methyl-accepting chemotaxis protein (MCP) signaling domain"/>
    <property type="match status" value="1"/>
</dbReference>
<dbReference type="CDD" id="cd06225">
    <property type="entry name" value="HAMP"/>
    <property type="match status" value="1"/>
</dbReference>
<evidence type="ECO:0000256" key="1">
    <source>
        <dbReference type="ARBA" id="ARBA00004236"/>
    </source>
</evidence>
<feature type="domain" description="HAMP" evidence="5">
    <location>
        <begin position="351"/>
        <end position="403"/>
    </location>
</feature>
<organism evidence="6 7">
    <name type="scientific">Domibacillus antri</name>
    <dbReference type="NCBI Taxonomy" id="1714264"/>
    <lineage>
        <taxon>Bacteria</taxon>
        <taxon>Bacillati</taxon>
        <taxon>Bacillota</taxon>
        <taxon>Bacilli</taxon>
        <taxon>Bacillales</taxon>
        <taxon>Bacillaceae</taxon>
        <taxon>Domibacillus</taxon>
    </lineage>
</organism>
<evidence type="ECO:0000256" key="2">
    <source>
        <dbReference type="ARBA" id="ARBA00022475"/>
    </source>
</evidence>
<dbReference type="Proteomes" id="UP000185568">
    <property type="component" value="Unassembled WGS sequence"/>
</dbReference>
<dbReference type="Gene3D" id="6.10.340.10">
    <property type="match status" value="1"/>
</dbReference>
<gene>
    <name evidence="6" type="ORF">BTO30_08215</name>
</gene>
<name>A0A1Q8Q5L2_9BACI</name>
<evidence type="ECO:0000313" key="6">
    <source>
        <dbReference type="EMBL" id="OLN22627.1"/>
    </source>
</evidence>
<evidence type="ECO:0000256" key="4">
    <source>
        <dbReference type="SAM" id="Phobius"/>
    </source>
</evidence>
<feature type="transmembrane region" description="Helical" evidence="4">
    <location>
        <begin position="330"/>
        <end position="350"/>
    </location>
</feature>
<dbReference type="OrthoDB" id="2801182at2"/>
<keyword evidence="4" id="KW-1133">Transmembrane helix</keyword>
<dbReference type="GO" id="GO:0005886">
    <property type="term" value="C:plasma membrane"/>
    <property type="evidence" value="ECO:0007669"/>
    <property type="project" value="UniProtKB-SubCell"/>
</dbReference>
<keyword evidence="3 4" id="KW-0472">Membrane</keyword>
<dbReference type="AlphaFoldDB" id="A0A1Q8Q5L2"/>
<proteinExistence type="predicted"/>
<sequence length="523" mass="59448">MKSGTLRTQFIIRAFIILLVISLISGVFQIYLIQEQVQKSVRNEANLIANSVEQGIISTNLAAVSIEKQIDLNMESYSRHIADLLEGKNISEITNEELVKIRDDLGLAGITLFARTADKNDIVGTKSSDENEIGFSLKEFSEDGYSNMDDMLNDKSPVNDGYYSYITDNMFVIPISQSASNEGEPVFFKYAYYHVIGTDYIINPYIEADDVYKFTEKVGPNAWISSSKEDNPFVEEIAVLDNRVYKDPSLAEKMYPPLKKVIYGSFEYETKRDVETLIESEENKKIVTYIQKNNGEKVYKMFLPIGKNQVIYIALDYAEMSSPVYKHSTVLIITGLISLISLFLLIVRFFNRIYENIQKIIDQIKLLEKGDLTAKSKVNDGSELDKLSKTTNRMVEKLNQLVTDTQEQAKNTQRLSMILETEAAQSVDKMYELSTEATMKSREQLYEITEFLNDILNVLEPSEENSAIIKNVEKMRSVAENRTAAVTNTTITLSDLMQSLHEQSSELSTISKILLEHISKFKL</sequence>
<dbReference type="EMBL" id="MSDU01000015">
    <property type="protein sequence ID" value="OLN22627.1"/>
    <property type="molecule type" value="Genomic_DNA"/>
</dbReference>
<dbReference type="RefSeq" id="WP_075398248.1">
    <property type="nucleotide sequence ID" value="NZ_MSDU01000015.1"/>
</dbReference>
<reference evidence="6 7" key="1">
    <citation type="submission" date="2016-12" db="EMBL/GenBank/DDBJ databases">
        <title>Domibacillus antri genome sequencing.</title>
        <authorList>
            <person name="Verma A."/>
            <person name="Krishnamurthi S."/>
        </authorList>
    </citation>
    <scope>NUCLEOTIDE SEQUENCE [LARGE SCALE GENOMIC DNA]</scope>
    <source>
        <strain evidence="6 7">XD80</strain>
    </source>
</reference>
<comment type="caution">
    <text evidence="6">The sequence shown here is derived from an EMBL/GenBank/DDBJ whole genome shotgun (WGS) entry which is preliminary data.</text>
</comment>
<dbReference type="STRING" id="1714264.BTO30_08215"/>
<keyword evidence="7" id="KW-1185">Reference proteome</keyword>
<dbReference type="InterPro" id="IPR003660">
    <property type="entry name" value="HAMP_dom"/>
</dbReference>
<keyword evidence="2" id="KW-1003">Cell membrane</keyword>
<dbReference type="GO" id="GO:0007165">
    <property type="term" value="P:signal transduction"/>
    <property type="evidence" value="ECO:0007669"/>
    <property type="project" value="InterPro"/>
</dbReference>
<keyword evidence="4" id="KW-0812">Transmembrane</keyword>
<comment type="subcellular location">
    <subcellularLocation>
        <location evidence="1">Cell membrane</location>
    </subcellularLocation>
</comment>
<evidence type="ECO:0000259" key="5">
    <source>
        <dbReference type="PROSITE" id="PS50885"/>
    </source>
</evidence>
<evidence type="ECO:0000313" key="7">
    <source>
        <dbReference type="Proteomes" id="UP000185568"/>
    </source>
</evidence>
<evidence type="ECO:0000256" key="3">
    <source>
        <dbReference type="ARBA" id="ARBA00023136"/>
    </source>
</evidence>